<dbReference type="PANTHER" id="PTHR22550:SF14">
    <property type="entry name" value="VWFA DOMAIN-CONTAINING PROTEIN"/>
    <property type="match status" value="1"/>
</dbReference>
<evidence type="ECO:0000313" key="4">
    <source>
        <dbReference type="Proteomes" id="UP000029080"/>
    </source>
</evidence>
<dbReference type="InterPro" id="IPR036465">
    <property type="entry name" value="vWFA_dom_sf"/>
</dbReference>
<dbReference type="OrthoDB" id="9814325at2"/>
<dbReference type="Pfam" id="PF13519">
    <property type="entry name" value="VWA_2"/>
    <property type="match status" value="1"/>
</dbReference>
<feature type="transmembrane region" description="Helical" evidence="1">
    <location>
        <begin position="313"/>
        <end position="334"/>
    </location>
</feature>
<dbReference type="Gene3D" id="3.40.50.410">
    <property type="entry name" value="von Willebrand factor, type A domain"/>
    <property type="match status" value="1"/>
</dbReference>
<comment type="caution">
    <text evidence="3">The sequence shown here is derived from an EMBL/GenBank/DDBJ whole genome shotgun (WGS) entry which is preliminary data.</text>
</comment>
<dbReference type="InterPro" id="IPR002035">
    <property type="entry name" value="VWF_A"/>
</dbReference>
<evidence type="ECO:0000256" key="1">
    <source>
        <dbReference type="SAM" id="Phobius"/>
    </source>
</evidence>
<dbReference type="PROSITE" id="PS50234">
    <property type="entry name" value="VWFA"/>
    <property type="match status" value="1"/>
</dbReference>
<proteinExistence type="predicted"/>
<dbReference type="RefSeq" id="WP_026642131.1">
    <property type="nucleotide sequence ID" value="NZ_JAXEUP010000002.1"/>
</dbReference>
<dbReference type="EMBL" id="JGZU01000007">
    <property type="protein sequence ID" value="KFJ06546.1"/>
    <property type="molecule type" value="Genomic_DNA"/>
</dbReference>
<dbReference type="eggNOG" id="COG2304">
    <property type="taxonomic scope" value="Bacteria"/>
</dbReference>
<dbReference type="InterPro" id="IPR050768">
    <property type="entry name" value="UPF0353/GerABKA_families"/>
</dbReference>
<keyword evidence="1" id="KW-0812">Transmembrane</keyword>
<gene>
    <name evidence="3" type="ORF">BITS_1231</name>
</gene>
<dbReference type="SMART" id="SM00327">
    <property type="entry name" value="VWA"/>
    <property type="match status" value="1"/>
</dbReference>
<organism evidence="3 4">
    <name type="scientific">Bifidobacterium tsurumiense</name>
    <dbReference type="NCBI Taxonomy" id="356829"/>
    <lineage>
        <taxon>Bacteria</taxon>
        <taxon>Bacillati</taxon>
        <taxon>Actinomycetota</taxon>
        <taxon>Actinomycetes</taxon>
        <taxon>Bifidobacteriales</taxon>
        <taxon>Bifidobacteriaceae</taxon>
        <taxon>Bifidobacterium</taxon>
    </lineage>
</organism>
<dbReference type="Proteomes" id="UP000029080">
    <property type="component" value="Unassembled WGS sequence"/>
</dbReference>
<dbReference type="CDD" id="cd00198">
    <property type="entry name" value="vWFA"/>
    <property type="match status" value="1"/>
</dbReference>
<name>A0A087EFJ5_9BIFI</name>
<feature type="domain" description="VWFA" evidence="2">
    <location>
        <begin position="79"/>
        <end position="273"/>
    </location>
</feature>
<dbReference type="PANTHER" id="PTHR22550">
    <property type="entry name" value="SPORE GERMINATION PROTEIN"/>
    <property type="match status" value="1"/>
</dbReference>
<keyword evidence="1" id="KW-0472">Membrane</keyword>
<dbReference type="AlphaFoldDB" id="A0A087EFJ5"/>
<keyword evidence="1" id="KW-1133">Transmembrane helix</keyword>
<reference evidence="3 4" key="1">
    <citation type="submission" date="2014-03" db="EMBL/GenBank/DDBJ databases">
        <title>Genomics of Bifidobacteria.</title>
        <authorList>
            <person name="Ventura M."/>
            <person name="Milani C."/>
            <person name="Lugli G.A."/>
        </authorList>
    </citation>
    <scope>NUCLEOTIDE SEQUENCE [LARGE SCALE GENOMIC DNA]</scope>
    <source>
        <strain evidence="3 4">JCM 13495</strain>
    </source>
</reference>
<keyword evidence="4" id="KW-1185">Reference proteome</keyword>
<dbReference type="SUPFAM" id="SSF53300">
    <property type="entry name" value="vWA-like"/>
    <property type="match status" value="1"/>
</dbReference>
<dbReference type="STRING" id="356829.BITS_1231"/>
<evidence type="ECO:0000259" key="2">
    <source>
        <dbReference type="PROSITE" id="PS50234"/>
    </source>
</evidence>
<protein>
    <submittedName>
        <fullName evidence="3">von Willebrand factor type A domain protein</fullName>
    </submittedName>
</protein>
<sequence>MNGLTLSPALGWPIGGGIAVVMVLFAIVGIIQHIRRRSNTDETLVTSIRRAIICLLLATMALTPSIVSATDNRAINATNVVIAVDVTGSMAVDDAAYGDSGTITRLQAAKLAIADLTDSYPNASFAGLSFGSNASLDVPLTPDTGAIENWANSLSTEPTSQSAGSSLDTVLDRALVTLKSIQDEHPDDVTLFYVITDGEQTSATNRRTFSSLRSYVTNAFALGVGSAQGGKIPLNGDGSSTSTDQQWVTDPSTGEPGISVMDEATLKDIADEMGGSFVALNADHTVSNSALASMSSTWNVTQTVKHRERISPVIWPLTIALVILLIWELATWIFTSRRLL</sequence>
<accession>A0A087EFJ5</accession>
<evidence type="ECO:0000313" key="3">
    <source>
        <dbReference type="EMBL" id="KFJ06546.1"/>
    </source>
</evidence>
<feature type="transmembrane region" description="Helical" evidence="1">
    <location>
        <begin position="12"/>
        <end position="31"/>
    </location>
</feature>